<comment type="caution">
    <text evidence="2">The sequence shown here is derived from an EMBL/GenBank/DDBJ whole genome shotgun (WGS) entry which is preliminary data.</text>
</comment>
<evidence type="ECO:0000313" key="3">
    <source>
        <dbReference type="Proteomes" id="UP000691718"/>
    </source>
</evidence>
<protein>
    <submittedName>
        <fullName evidence="2">(apollo) hypothetical protein</fullName>
    </submittedName>
</protein>
<feature type="region of interest" description="Disordered" evidence="1">
    <location>
        <begin position="38"/>
        <end position="68"/>
    </location>
</feature>
<dbReference type="EMBL" id="CAJQZP010000738">
    <property type="protein sequence ID" value="CAG4981684.1"/>
    <property type="molecule type" value="Genomic_DNA"/>
</dbReference>
<evidence type="ECO:0000256" key="1">
    <source>
        <dbReference type="SAM" id="MobiDB-lite"/>
    </source>
</evidence>
<organism evidence="2 3">
    <name type="scientific">Parnassius apollo</name>
    <name type="common">Apollo butterfly</name>
    <name type="synonym">Papilio apollo</name>
    <dbReference type="NCBI Taxonomy" id="110799"/>
    <lineage>
        <taxon>Eukaryota</taxon>
        <taxon>Metazoa</taxon>
        <taxon>Ecdysozoa</taxon>
        <taxon>Arthropoda</taxon>
        <taxon>Hexapoda</taxon>
        <taxon>Insecta</taxon>
        <taxon>Pterygota</taxon>
        <taxon>Neoptera</taxon>
        <taxon>Endopterygota</taxon>
        <taxon>Lepidoptera</taxon>
        <taxon>Glossata</taxon>
        <taxon>Ditrysia</taxon>
        <taxon>Papilionoidea</taxon>
        <taxon>Papilionidae</taxon>
        <taxon>Parnassiinae</taxon>
        <taxon>Parnassini</taxon>
        <taxon>Parnassius</taxon>
        <taxon>Parnassius</taxon>
    </lineage>
</organism>
<gene>
    <name evidence="2" type="ORF">PAPOLLO_LOCUS10283</name>
</gene>
<keyword evidence="3" id="KW-1185">Reference proteome</keyword>
<reference evidence="2" key="1">
    <citation type="submission" date="2021-04" db="EMBL/GenBank/DDBJ databases">
        <authorList>
            <person name="Tunstrom K."/>
        </authorList>
    </citation>
    <scope>NUCLEOTIDE SEQUENCE</scope>
</reference>
<dbReference type="Proteomes" id="UP000691718">
    <property type="component" value="Unassembled WGS sequence"/>
</dbReference>
<dbReference type="OrthoDB" id="426210at2759"/>
<name>A0A8S3WUL5_PARAO</name>
<accession>A0A8S3WUL5</accession>
<evidence type="ECO:0000313" key="2">
    <source>
        <dbReference type="EMBL" id="CAG4981684.1"/>
    </source>
</evidence>
<proteinExistence type="predicted"/>
<dbReference type="AlphaFoldDB" id="A0A8S3WUL5"/>
<sequence length="68" mass="7872">MACSELLNEINFEIPYRYPRNPLTNILVVPASEMFKEIGPKKKKAAGHKSQTVTEEEKQKTNKKKHCR</sequence>